<dbReference type="RefSeq" id="WP_259553072.1">
    <property type="nucleotide sequence ID" value="NZ_BAABHW010000005.1"/>
</dbReference>
<gene>
    <name evidence="2" type="ORF">GCM10023209_29570</name>
</gene>
<accession>A0ABP9LK49</accession>
<keyword evidence="1" id="KW-1133">Transmembrane helix</keyword>
<dbReference type="Proteomes" id="UP001499910">
    <property type="component" value="Unassembled WGS sequence"/>
</dbReference>
<evidence type="ECO:0000313" key="2">
    <source>
        <dbReference type="EMBL" id="GAA5078471.1"/>
    </source>
</evidence>
<dbReference type="InterPro" id="IPR021737">
    <property type="entry name" value="Phage_phiKZ_Orf197"/>
</dbReference>
<evidence type="ECO:0000256" key="1">
    <source>
        <dbReference type="SAM" id="Phobius"/>
    </source>
</evidence>
<feature type="transmembrane region" description="Helical" evidence="1">
    <location>
        <begin position="87"/>
        <end position="105"/>
    </location>
</feature>
<organism evidence="2 3">
    <name type="scientific">[Roseibacterium] beibuensis</name>
    <dbReference type="NCBI Taxonomy" id="1193142"/>
    <lineage>
        <taxon>Bacteria</taxon>
        <taxon>Pseudomonadati</taxon>
        <taxon>Pseudomonadota</taxon>
        <taxon>Alphaproteobacteria</taxon>
        <taxon>Rhodobacterales</taxon>
        <taxon>Roseobacteraceae</taxon>
        <taxon>Roseicyclus</taxon>
    </lineage>
</organism>
<feature type="transmembrane region" description="Helical" evidence="1">
    <location>
        <begin position="158"/>
        <end position="179"/>
    </location>
</feature>
<reference evidence="3" key="1">
    <citation type="journal article" date="2019" name="Int. J. Syst. Evol. Microbiol.">
        <title>The Global Catalogue of Microorganisms (GCM) 10K type strain sequencing project: providing services to taxonomists for standard genome sequencing and annotation.</title>
        <authorList>
            <consortium name="The Broad Institute Genomics Platform"/>
            <consortium name="The Broad Institute Genome Sequencing Center for Infectious Disease"/>
            <person name="Wu L."/>
            <person name="Ma J."/>
        </authorList>
    </citation>
    <scope>NUCLEOTIDE SEQUENCE [LARGE SCALE GENOMIC DNA]</scope>
    <source>
        <strain evidence="3">JCM 18015</strain>
    </source>
</reference>
<feature type="transmembrane region" description="Helical" evidence="1">
    <location>
        <begin position="117"/>
        <end position="138"/>
    </location>
</feature>
<sequence length="227" mass="24492">MAAQTFAALFLAHVIADYLAQTTWLVENKRRPLALGAHITLVFLAMLLTTWTFSPWFLALTGAHLLIDILKTFGLPNGLPAYIADQVLHLTSIVGVTLLAPGLWAESPLSDTSTLPIIYLVLAGIIFAARGGQYAVLTLVAREAPPSHEGIVLGWMERAAFCVVLLMGLPGLVLPVIGIKMIYAWRSWAERNSEARRRLVLGTLVSFAWGLGTAIPLAMLAPTLLAG</sequence>
<evidence type="ECO:0008006" key="4">
    <source>
        <dbReference type="Google" id="ProtNLM"/>
    </source>
</evidence>
<protein>
    <recommendedName>
        <fullName evidence="4">DUF3307 domain-containing protein</fullName>
    </recommendedName>
</protein>
<proteinExistence type="predicted"/>
<name>A0ABP9LK49_9RHOB</name>
<keyword evidence="1" id="KW-0472">Membrane</keyword>
<dbReference type="EMBL" id="BAABHW010000005">
    <property type="protein sequence ID" value="GAA5078471.1"/>
    <property type="molecule type" value="Genomic_DNA"/>
</dbReference>
<feature type="transmembrane region" description="Helical" evidence="1">
    <location>
        <begin position="199"/>
        <end position="221"/>
    </location>
</feature>
<evidence type="ECO:0000313" key="3">
    <source>
        <dbReference type="Proteomes" id="UP001499910"/>
    </source>
</evidence>
<keyword evidence="3" id="KW-1185">Reference proteome</keyword>
<dbReference type="Pfam" id="PF11750">
    <property type="entry name" value="DUF3307"/>
    <property type="match status" value="1"/>
</dbReference>
<comment type="caution">
    <text evidence="2">The sequence shown here is derived from an EMBL/GenBank/DDBJ whole genome shotgun (WGS) entry which is preliminary data.</text>
</comment>
<keyword evidence="1" id="KW-0812">Transmembrane</keyword>